<gene>
    <name evidence="1" type="ORF">DY000_02014232</name>
</gene>
<organism evidence="1 2">
    <name type="scientific">Brassica cretica</name>
    <name type="common">Mustard</name>
    <dbReference type="NCBI Taxonomy" id="69181"/>
    <lineage>
        <taxon>Eukaryota</taxon>
        <taxon>Viridiplantae</taxon>
        <taxon>Streptophyta</taxon>
        <taxon>Embryophyta</taxon>
        <taxon>Tracheophyta</taxon>
        <taxon>Spermatophyta</taxon>
        <taxon>Magnoliopsida</taxon>
        <taxon>eudicotyledons</taxon>
        <taxon>Gunneridae</taxon>
        <taxon>Pentapetalae</taxon>
        <taxon>rosids</taxon>
        <taxon>malvids</taxon>
        <taxon>Brassicales</taxon>
        <taxon>Brassicaceae</taxon>
        <taxon>Brassiceae</taxon>
        <taxon>Brassica</taxon>
    </lineage>
</organism>
<reference evidence="1 2" key="1">
    <citation type="journal article" date="2020" name="BMC Genomics">
        <title>Intraspecific diversification of the crop wild relative Brassica cretica Lam. using demographic model selection.</title>
        <authorList>
            <person name="Kioukis A."/>
            <person name="Michalopoulou V.A."/>
            <person name="Briers L."/>
            <person name="Pirintsos S."/>
            <person name="Studholme D.J."/>
            <person name="Pavlidis P."/>
            <person name="Sarris P.F."/>
        </authorList>
    </citation>
    <scope>NUCLEOTIDE SEQUENCE [LARGE SCALE GENOMIC DNA]</scope>
    <source>
        <strain evidence="2">cv. PFS-1207/04</strain>
    </source>
</reference>
<dbReference type="Proteomes" id="UP000266723">
    <property type="component" value="Unassembled WGS sequence"/>
</dbReference>
<sequence length="126" mass="13843">MIRNPAEFLDCADQDVIKGWVSISARGRSLRTVKFDTQVSNLRVELLSKVDRVVAGDSRCVSSLITGTVRGGAATRASELADERAVRVFRLFLFVGINVLPSYNHLDAPPVFLAAPPRVCCRDPEK</sequence>
<proteinExistence type="predicted"/>
<evidence type="ECO:0000313" key="2">
    <source>
        <dbReference type="Proteomes" id="UP000266723"/>
    </source>
</evidence>
<dbReference type="EMBL" id="QGKV02000759">
    <property type="protein sequence ID" value="KAF3565997.1"/>
    <property type="molecule type" value="Genomic_DNA"/>
</dbReference>
<evidence type="ECO:0000313" key="1">
    <source>
        <dbReference type="EMBL" id="KAF3565997.1"/>
    </source>
</evidence>
<name>A0ABQ7D328_BRACR</name>
<protein>
    <submittedName>
        <fullName evidence="1">Uncharacterized protein</fullName>
    </submittedName>
</protein>
<comment type="caution">
    <text evidence="1">The sequence shown here is derived from an EMBL/GenBank/DDBJ whole genome shotgun (WGS) entry which is preliminary data.</text>
</comment>
<keyword evidence="2" id="KW-1185">Reference proteome</keyword>
<accession>A0ABQ7D328</accession>